<evidence type="ECO:0000256" key="5">
    <source>
        <dbReference type="SAM" id="MobiDB-lite"/>
    </source>
</evidence>
<dbReference type="InterPro" id="IPR005024">
    <property type="entry name" value="Snf7_fam"/>
</dbReference>
<accession>A0A0G4I9H6</accession>
<dbReference type="EMBL" id="CDMZ01005714">
    <property type="protein sequence ID" value="CEM53662.1"/>
    <property type="molecule type" value="Genomic_DNA"/>
</dbReference>
<proteinExistence type="inferred from homology"/>
<dbReference type="Gene3D" id="1.10.287.1060">
    <property type="entry name" value="ESAT-6-like"/>
    <property type="match status" value="1"/>
</dbReference>
<keyword evidence="3" id="KW-0967">Endosome</keyword>
<dbReference type="PhylomeDB" id="A0A0G4I9H6"/>
<dbReference type="VEuPathDB" id="CryptoDB:Cvel_12148"/>
<comment type="subcellular location">
    <subcellularLocation>
        <location evidence="1">Endosome</location>
    </subcellularLocation>
</comment>
<organism evidence="6">
    <name type="scientific">Chromera velia CCMP2878</name>
    <dbReference type="NCBI Taxonomy" id="1169474"/>
    <lineage>
        <taxon>Eukaryota</taxon>
        <taxon>Sar</taxon>
        <taxon>Alveolata</taxon>
        <taxon>Colpodellida</taxon>
        <taxon>Chromeraceae</taxon>
        <taxon>Chromera</taxon>
    </lineage>
</organism>
<sequence>MRLFFGKKKEETPQVDIPTAIKQNKEALEVLEKRHALLEKKIQKEQEDAIAKTRAKNKSGALMALKRKQMFTAQMEQVNNQRLTLEQQVMTLESSQSQAAAVGALKVGVQAQKVMGQTLNIDKIDELMDDIQEQKDLQNEIDEVFKQQANVVGDDEDLLAELAELEGQQLDDRLLEASGVPSSVPTGAEGIETPAVPSGPISSTAAPSRPAASKVKSDEEQLAELQASLA</sequence>
<evidence type="ECO:0000256" key="4">
    <source>
        <dbReference type="SAM" id="Coils"/>
    </source>
</evidence>
<feature type="compositionally biased region" description="Low complexity" evidence="5">
    <location>
        <begin position="200"/>
        <end position="213"/>
    </location>
</feature>
<evidence type="ECO:0000256" key="1">
    <source>
        <dbReference type="ARBA" id="ARBA00004177"/>
    </source>
</evidence>
<feature type="coiled-coil region" evidence="4">
    <location>
        <begin position="21"/>
        <end position="95"/>
    </location>
</feature>
<dbReference type="Pfam" id="PF03357">
    <property type="entry name" value="Snf7"/>
    <property type="match status" value="1"/>
</dbReference>
<feature type="region of interest" description="Disordered" evidence="5">
    <location>
        <begin position="176"/>
        <end position="230"/>
    </location>
</feature>
<evidence type="ECO:0000256" key="3">
    <source>
        <dbReference type="ARBA" id="ARBA00022753"/>
    </source>
</evidence>
<dbReference type="GO" id="GO:0009898">
    <property type="term" value="C:cytoplasmic side of plasma membrane"/>
    <property type="evidence" value="ECO:0007669"/>
    <property type="project" value="TreeGrafter"/>
</dbReference>
<gene>
    <name evidence="6" type="ORF">Cvel_12148</name>
</gene>
<protein>
    <submittedName>
        <fullName evidence="6">Uncharacterized protein</fullName>
    </submittedName>
</protein>
<dbReference type="GO" id="GO:0005771">
    <property type="term" value="C:multivesicular body"/>
    <property type="evidence" value="ECO:0007669"/>
    <property type="project" value="TreeGrafter"/>
</dbReference>
<reference evidence="6" key="1">
    <citation type="submission" date="2014-11" db="EMBL/GenBank/DDBJ databases">
        <authorList>
            <person name="Otto D Thomas"/>
            <person name="Naeem Raeece"/>
        </authorList>
    </citation>
    <scope>NUCLEOTIDE SEQUENCE</scope>
</reference>
<evidence type="ECO:0000313" key="6">
    <source>
        <dbReference type="EMBL" id="CEM53662.1"/>
    </source>
</evidence>
<dbReference type="GO" id="GO:0000815">
    <property type="term" value="C:ESCRT III complex"/>
    <property type="evidence" value="ECO:0007669"/>
    <property type="project" value="TreeGrafter"/>
</dbReference>
<dbReference type="GO" id="GO:0006900">
    <property type="term" value="P:vesicle budding from membrane"/>
    <property type="evidence" value="ECO:0007669"/>
    <property type="project" value="TreeGrafter"/>
</dbReference>
<dbReference type="GO" id="GO:0032511">
    <property type="term" value="P:late endosome to vacuole transport via multivesicular body sorting pathway"/>
    <property type="evidence" value="ECO:0007669"/>
    <property type="project" value="TreeGrafter"/>
</dbReference>
<dbReference type="PANTHER" id="PTHR22761">
    <property type="entry name" value="CHARGED MULTIVESICULAR BODY PROTEIN"/>
    <property type="match status" value="1"/>
</dbReference>
<evidence type="ECO:0000256" key="2">
    <source>
        <dbReference type="ARBA" id="ARBA00006190"/>
    </source>
</evidence>
<dbReference type="AlphaFoldDB" id="A0A0G4I9H6"/>
<dbReference type="PANTHER" id="PTHR22761:SF10">
    <property type="entry name" value="GH13992P"/>
    <property type="match status" value="1"/>
</dbReference>
<keyword evidence="4" id="KW-0175">Coiled coil</keyword>
<name>A0A0G4I9H6_9ALVE</name>
<comment type="similarity">
    <text evidence="2">Belongs to the SNF7 family.</text>
</comment>